<organism evidence="3 4">
    <name type="scientific">candidate division TA06 bacterium DG_24</name>
    <dbReference type="NCBI Taxonomy" id="1703770"/>
    <lineage>
        <taxon>Bacteria</taxon>
        <taxon>Bacteria division TA06</taxon>
    </lineage>
</organism>
<evidence type="ECO:0000256" key="1">
    <source>
        <dbReference type="ARBA" id="ARBA00023125"/>
    </source>
</evidence>
<gene>
    <name evidence="3" type="ORF">AMJ39_05840</name>
</gene>
<feature type="domain" description="HTH merR-type" evidence="2">
    <location>
        <begin position="12"/>
        <end position="82"/>
    </location>
</feature>
<dbReference type="PROSITE" id="PS50937">
    <property type="entry name" value="HTH_MERR_2"/>
    <property type="match status" value="1"/>
</dbReference>
<dbReference type="Pfam" id="PF13411">
    <property type="entry name" value="MerR_1"/>
    <property type="match status" value="1"/>
</dbReference>
<dbReference type="PATRIC" id="fig|1703770.3.peg.788"/>
<dbReference type="GO" id="GO:0003677">
    <property type="term" value="F:DNA binding"/>
    <property type="evidence" value="ECO:0007669"/>
    <property type="project" value="UniProtKB-KW"/>
</dbReference>
<proteinExistence type="predicted"/>
<dbReference type="InterPro" id="IPR047057">
    <property type="entry name" value="MerR_fam"/>
</dbReference>
<dbReference type="SMART" id="SM00422">
    <property type="entry name" value="HTH_MERR"/>
    <property type="match status" value="1"/>
</dbReference>
<dbReference type="CDD" id="cd04765">
    <property type="entry name" value="HTH_MlrA-like_sg2"/>
    <property type="match status" value="1"/>
</dbReference>
<dbReference type="STRING" id="1703770.AMJ39_05840"/>
<dbReference type="PANTHER" id="PTHR30204">
    <property type="entry name" value="REDOX-CYCLING DRUG-SENSING TRANSCRIPTIONAL ACTIVATOR SOXR"/>
    <property type="match status" value="1"/>
</dbReference>
<dbReference type="EMBL" id="LIZS01000030">
    <property type="protein sequence ID" value="KPJ53100.1"/>
    <property type="molecule type" value="Genomic_DNA"/>
</dbReference>
<keyword evidence="1" id="KW-0238">DNA-binding</keyword>
<dbReference type="InterPro" id="IPR009061">
    <property type="entry name" value="DNA-bd_dom_put_sf"/>
</dbReference>
<evidence type="ECO:0000313" key="3">
    <source>
        <dbReference type="EMBL" id="KPJ53100.1"/>
    </source>
</evidence>
<sequence length="122" mass="14017">MAVARHAGSKLYYTIGEVAQLTGVKPHVLRYWESEFKLLKPRKTNAGRRAYTPREVRLVFAIRKLLYEERYTLEGAKKKMLDLRRSGDTQLGLPFDELLAKDVLGSIRQELKDVLGLLRADT</sequence>
<dbReference type="GO" id="GO:0003700">
    <property type="term" value="F:DNA-binding transcription factor activity"/>
    <property type="evidence" value="ECO:0007669"/>
    <property type="project" value="InterPro"/>
</dbReference>
<dbReference type="Gene3D" id="1.10.1660.10">
    <property type="match status" value="1"/>
</dbReference>
<evidence type="ECO:0000259" key="2">
    <source>
        <dbReference type="PROSITE" id="PS50937"/>
    </source>
</evidence>
<dbReference type="AlphaFoldDB" id="A0A0S7WU19"/>
<dbReference type="InterPro" id="IPR000551">
    <property type="entry name" value="MerR-type_HTH_dom"/>
</dbReference>
<dbReference type="SUPFAM" id="SSF46955">
    <property type="entry name" value="Putative DNA-binding domain"/>
    <property type="match status" value="1"/>
</dbReference>
<protein>
    <recommendedName>
        <fullName evidence="2">HTH merR-type domain-containing protein</fullName>
    </recommendedName>
</protein>
<evidence type="ECO:0000313" key="4">
    <source>
        <dbReference type="Proteomes" id="UP000052008"/>
    </source>
</evidence>
<comment type="caution">
    <text evidence="3">The sequence shown here is derived from an EMBL/GenBank/DDBJ whole genome shotgun (WGS) entry which is preliminary data.</text>
</comment>
<name>A0A0S7WU19_UNCT6</name>
<dbReference type="Proteomes" id="UP000052008">
    <property type="component" value="Unassembled WGS sequence"/>
</dbReference>
<dbReference type="PANTHER" id="PTHR30204:SF15">
    <property type="entry name" value="BLL5018 PROTEIN"/>
    <property type="match status" value="1"/>
</dbReference>
<reference evidence="3 4" key="1">
    <citation type="journal article" date="2015" name="Microbiome">
        <title>Genomic resolution of linkages in carbon, nitrogen, and sulfur cycling among widespread estuary sediment bacteria.</title>
        <authorList>
            <person name="Baker B.J."/>
            <person name="Lazar C.S."/>
            <person name="Teske A.P."/>
            <person name="Dick G.J."/>
        </authorList>
    </citation>
    <scope>NUCLEOTIDE SEQUENCE [LARGE SCALE GENOMIC DNA]</scope>
    <source>
        <strain evidence="3">DG_24</strain>
    </source>
</reference>
<accession>A0A0S7WU19</accession>